<evidence type="ECO:0000256" key="5">
    <source>
        <dbReference type="SAM" id="MobiDB-lite"/>
    </source>
</evidence>
<evidence type="ECO:0000313" key="8">
    <source>
        <dbReference type="Proteomes" id="UP000287033"/>
    </source>
</evidence>
<evidence type="ECO:0000259" key="6">
    <source>
        <dbReference type="PROSITE" id="PS50199"/>
    </source>
</evidence>
<feature type="compositionally biased region" description="Polar residues" evidence="5">
    <location>
        <begin position="16"/>
        <end position="27"/>
    </location>
</feature>
<dbReference type="GO" id="GO:0008270">
    <property type="term" value="F:zinc ion binding"/>
    <property type="evidence" value="ECO:0007669"/>
    <property type="project" value="UniProtKB-KW"/>
</dbReference>
<keyword evidence="1" id="KW-0479">Metal-binding</keyword>
<dbReference type="Proteomes" id="UP000287033">
    <property type="component" value="Unassembled WGS sequence"/>
</dbReference>
<evidence type="ECO:0000256" key="1">
    <source>
        <dbReference type="ARBA" id="ARBA00022723"/>
    </source>
</evidence>
<dbReference type="PROSITE" id="PS50199">
    <property type="entry name" value="ZF_RANBP2_2"/>
    <property type="match status" value="1"/>
</dbReference>
<name>A0A401S0L5_CHIPU</name>
<keyword evidence="3" id="KW-0862">Zinc</keyword>
<keyword evidence="8" id="KW-1185">Reference proteome</keyword>
<dbReference type="OrthoDB" id="9950604at2759"/>
<accession>A0A401S0L5</accession>
<organism evidence="7 8">
    <name type="scientific">Chiloscyllium punctatum</name>
    <name type="common">Brownbanded bambooshark</name>
    <name type="synonym">Hemiscyllium punctatum</name>
    <dbReference type="NCBI Taxonomy" id="137246"/>
    <lineage>
        <taxon>Eukaryota</taxon>
        <taxon>Metazoa</taxon>
        <taxon>Chordata</taxon>
        <taxon>Craniata</taxon>
        <taxon>Vertebrata</taxon>
        <taxon>Chondrichthyes</taxon>
        <taxon>Elasmobranchii</taxon>
        <taxon>Galeomorphii</taxon>
        <taxon>Galeoidea</taxon>
        <taxon>Orectolobiformes</taxon>
        <taxon>Hemiscylliidae</taxon>
        <taxon>Chiloscyllium</taxon>
    </lineage>
</organism>
<evidence type="ECO:0000256" key="3">
    <source>
        <dbReference type="ARBA" id="ARBA00022833"/>
    </source>
</evidence>
<feature type="region of interest" description="Disordered" evidence="5">
    <location>
        <begin position="1"/>
        <end position="35"/>
    </location>
</feature>
<feature type="domain" description="RanBP2-type" evidence="6">
    <location>
        <begin position="183"/>
        <end position="212"/>
    </location>
</feature>
<protein>
    <recommendedName>
        <fullName evidence="6">RanBP2-type domain-containing protein</fullName>
    </recommendedName>
</protein>
<dbReference type="PROSITE" id="PS01358">
    <property type="entry name" value="ZF_RANBP2_1"/>
    <property type="match status" value="1"/>
</dbReference>
<comment type="caution">
    <text evidence="7">The sequence shown here is derived from an EMBL/GenBank/DDBJ whole genome shotgun (WGS) entry which is preliminary data.</text>
</comment>
<dbReference type="AlphaFoldDB" id="A0A401S0L5"/>
<evidence type="ECO:0000256" key="2">
    <source>
        <dbReference type="ARBA" id="ARBA00022771"/>
    </source>
</evidence>
<dbReference type="InterPro" id="IPR001876">
    <property type="entry name" value="Znf_RanBP2"/>
</dbReference>
<gene>
    <name evidence="7" type="ORF">chiPu_0002278</name>
</gene>
<reference evidence="7 8" key="1">
    <citation type="journal article" date="2018" name="Nat. Ecol. Evol.">
        <title>Shark genomes provide insights into elasmobranch evolution and the origin of vertebrates.</title>
        <authorList>
            <person name="Hara Y"/>
            <person name="Yamaguchi K"/>
            <person name="Onimaru K"/>
            <person name="Kadota M"/>
            <person name="Koyanagi M"/>
            <person name="Keeley SD"/>
            <person name="Tatsumi K"/>
            <person name="Tanaka K"/>
            <person name="Motone F"/>
            <person name="Kageyama Y"/>
            <person name="Nozu R"/>
            <person name="Adachi N"/>
            <person name="Nishimura O"/>
            <person name="Nakagawa R"/>
            <person name="Tanegashima C"/>
            <person name="Kiyatake I"/>
            <person name="Matsumoto R"/>
            <person name="Murakumo K"/>
            <person name="Nishida K"/>
            <person name="Terakita A"/>
            <person name="Kuratani S"/>
            <person name="Sato K"/>
            <person name="Hyodo S Kuraku.S."/>
        </authorList>
    </citation>
    <scope>NUCLEOTIDE SEQUENCE [LARGE SCALE GENOMIC DNA]</scope>
</reference>
<sequence>MGAVKGSFALELGQGQDPQKQHTFSSGNDEKVGEKNLKPDIQHAASLHFQPSSKHALEHQLQDLPDPVTCTDQQMVQDKECELQKNMLTEEMPAQKDTSNGKSEHAFGMPTSCPEASESLQSFQNSSNNLVNQRTQSTKKQKHVANWMSVNSKMHFSEKLLKTPDSSLPNESDKHDETILPTSPEIWICDTCLLSNKAPAVRCRGCDILKYGVILQSCKGNQSKGHGYHFSGNLVPNYNFGYPNANNVFHFGANTKNQPISQQSLNFTSIFNTRTPGLPNSFQSSGFFHRKIKTAKRKLR</sequence>
<evidence type="ECO:0000256" key="4">
    <source>
        <dbReference type="PROSITE-ProRule" id="PRU00322"/>
    </source>
</evidence>
<proteinExistence type="predicted"/>
<keyword evidence="2 4" id="KW-0863">Zinc-finger</keyword>
<dbReference type="EMBL" id="BEZZ01000042">
    <property type="protein sequence ID" value="GCC23880.1"/>
    <property type="molecule type" value="Genomic_DNA"/>
</dbReference>
<evidence type="ECO:0000313" key="7">
    <source>
        <dbReference type="EMBL" id="GCC23880.1"/>
    </source>
</evidence>